<dbReference type="AlphaFoldDB" id="A0A0D2X886"/>
<sequence>MGKVIAFPSELISNHTTTRTDSDEDQLLVFQYLKHPRPTMLQSGLQFAAARQSALRMALNRSLPRTYATIRRSNETTASPKELAENPESQSAILRVYKPSNAWRGDISADLINDHLWERTTLSFP</sequence>
<feature type="region of interest" description="Disordered" evidence="1">
    <location>
        <begin position="68"/>
        <end position="89"/>
    </location>
</feature>
<dbReference type="EnsemblFungi" id="FOXG_00095T0">
    <property type="protein sequence ID" value="FOXG_00095P0"/>
    <property type="gene ID" value="FOXG_00095"/>
</dbReference>
<name>A0A0D2X886_FUSOF</name>
<dbReference type="STRING" id="426428.A0A0D2X886"/>
<dbReference type="Proteomes" id="UP000002489">
    <property type="component" value="Unassembled WGS sequence"/>
</dbReference>
<evidence type="ECO:0000313" key="3">
    <source>
        <dbReference type="Proteomes" id="UP000002489"/>
    </source>
</evidence>
<proteinExistence type="predicted"/>
<evidence type="ECO:0000256" key="1">
    <source>
        <dbReference type="SAM" id="MobiDB-lite"/>
    </source>
</evidence>
<organism evidence="2 3">
    <name type="scientific">Fusarium oxysporum (strain Fo5176)</name>
    <name type="common">Fusarium vascular wilt</name>
    <dbReference type="NCBI Taxonomy" id="660025"/>
    <lineage>
        <taxon>Eukaryota</taxon>
        <taxon>Fungi</taxon>
        <taxon>Dikarya</taxon>
        <taxon>Ascomycota</taxon>
        <taxon>Pezizomycotina</taxon>
        <taxon>Sordariomycetes</taxon>
        <taxon>Hypocreomycetidae</taxon>
        <taxon>Hypocreales</taxon>
        <taxon>Nectriaceae</taxon>
        <taxon>Fusarium</taxon>
        <taxon>Fusarium oxysporum species complex</taxon>
    </lineage>
</organism>
<accession>A0A0D2X886</accession>
<reference evidence="2" key="2">
    <citation type="submission" date="2025-08" db="UniProtKB">
        <authorList>
            <consortium name="EnsemblFungi"/>
        </authorList>
    </citation>
    <scope>IDENTIFICATION</scope>
    <source>
        <strain evidence="2">4287 / CBS 123668 / FGSC 9935 / NRRL 34936</strain>
    </source>
</reference>
<protein>
    <submittedName>
        <fullName evidence="2">Uncharacterized protein</fullName>
    </submittedName>
</protein>
<reference evidence="3" key="1">
    <citation type="journal article" date="2012" name="Mol. Plant Microbe Interact.">
        <title>A highly conserved effector in Fusarium oxysporum is required for full virulence on Arabidopsis.</title>
        <authorList>
            <person name="Thatcher L.F."/>
            <person name="Gardiner D.M."/>
            <person name="Kazan K."/>
            <person name="Manners J."/>
        </authorList>
    </citation>
    <scope>NUCLEOTIDE SEQUENCE [LARGE SCALE GENOMIC DNA]</scope>
    <source>
        <strain evidence="3">Fo5176</strain>
    </source>
</reference>
<evidence type="ECO:0000313" key="2">
    <source>
        <dbReference type="EnsemblFungi" id="FOXG_00095P0"/>
    </source>
</evidence>